<feature type="region of interest" description="Disordered" evidence="1">
    <location>
        <begin position="636"/>
        <end position="655"/>
    </location>
</feature>
<feature type="region of interest" description="Disordered" evidence="1">
    <location>
        <begin position="1"/>
        <end position="35"/>
    </location>
</feature>
<feature type="compositionally biased region" description="Basic and acidic residues" evidence="1">
    <location>
        <begin position="69"/>
        <end position="79"/>
    </location>
</feature>
<name>A0AAU9S6F1_THLAR</name>
<dbReference type="AlphaFoldDB" id="A0AAU9S6F1"/>
<feature type="compositionally biased region" description="Basic and acidic residues" evidence="1">
    <location>
        <begin position="640"/>
        <end position="655"/>
    </location>
</feature>
<proteinExistence type="predicted"/>
<feature type="compositionally biased region" description="Basic and acidic residues" evidence="1">
    <location>
        <begin position="1"/>
        <end position="28"/>
    </location>
</feature>
<dbReference type="Proteomes" id="UP000836841">
    <property type="component" value="Chromosome 4"/>
</dbReference>
<evidence type="ECO:0000256" key="2">
    <source>
        <dbReference type="SAM" id="Phobius"/>
    </source>
</evidence>
<feature type="region of interest" description="Disordered" evidence="1">
    <location>
        <begin position="69"/>
        <end position="90"/>
    </location>
</feature>
<keyword evidence="2" id="KW-0472">Membrane</keyword>
<reference evidence="3 4" key="1">
    <citation type="submission" date="2022-03" db="EMBL/GenBank/DDBJ databases">
        <authorList>
            <person name="Nunn A."/>
            <person name="Chopra R."/>
            <person name="Nunn A."/>
            <person name="Contreras Garrido A."/>
        </authorList>
    </citation>
    <scope>NUCLEOTIDE SEQUENCE [LARGE SCALE GENOMIC DNA]</scope>
</reference>
<evidence type="ECO:0000256" key="1">
    <source>
        <dbReference type="SAM" id="MobiDB-lite"/>
    </source>
</evidence>
<organism evidence="3 4">
    <name type="scientific">Thlaspi arvense</name>
    <name type="common">Field penny-cress</name>
    <dbReference type="NCBI Taxonomy" id="13288"/>
    <lineage>
        <taxon>Eukaryota</taxon>
        <taxon>Viridiplantae</taxon>
        <taxon>Streptophyta</taxon>
        <taxon>Embryophyta</taxon>
        <taxon>Tracheophyta</taxon>
        <taxon>Spermatophyta</taxon>
        <taxon>Magnoliopsida</taxon>
        <taxon>eudicotyledons</taxon>
        <taxon>Gunneridae</taxon>
        <taxon>Pentapetalae</taxon>
        <taxon>rosids</taxon>
        <taxon>malvids</taxon>
        <taxon>Brassicales</taxon>
        <taxon>Brassicaceae</taxon>
        <taxon>Thlaspideae</taxon>
        <taxon>Thlaspi</taxon>
    </lineage>
</organism>
<dbReference type="EMBL" id="OU466860">
    <property type="protein sequence ID" value="CAH2059151.1"/>
    <property type="molecule type" value="Genomic_DNA"/>
</dbReference>
<feature type="compositionally biased region" description="Basic residues" evidence="1">
    <location>
        <begin position="80"/>
        <end position="90"/>
    </location>
</feature>
<feature type="transmembrane region" description="Helical" evidence="2">
    <location>
        <begin position="210"/>
        <end position="228"/>
    </location>
</feature>
<feature type="transmembrane region" description="Helical" evidence="2">
    <location>
        <begin position="170"/>
        <end position="190"/>
    </location>
</feature>
<keyword evidence="4" id="KW-1185">Reference proteome</keyword>
<sequence>MLLDPAKMRRNVENKTPRSSKLSEEEHRLKRKKETTIRISVMKAMRPPPLELSKRTTTRKKVSEVHIEPLTKKAKERSSTKRSLRRRRSQTGKSVAISSLTILAVIGLQKLFSALRPPSVSRRNRAEILCLRRNRRENTVSPPESSEIYCAALSKSLNRLLFFSFSRSCLSFSSLLPFLFFLSSLLLLSLRQRTEPQRLVFFARTMLLSLSRLLSSGIIAPGVPIIFVRTKLDLRDDKAILHHAQAFVLNWHALSQNLTRRSLDSKLGDSLGWENKKTCIIATLSPAVHWSRGDLKCSRLRTQGQSILGANQSFNQKNDDICLDKGPRAMVKLERLTLMRAMAEQIEQMGGQTENYQKVLLEEMQGKYTTGQARDCSDLTNRLDLSQTSKMLASTNRGTAEISICHEGGKISLLQSRKKAGREDKLSADNRKVVDNYQAILVRASRDIFTSHLEAVQNVVRLHKPNSSAASRKFQHWRTSISCFPGMGQHTVVMRNGSLCRGIETGGFKNSTALKMPSLPTKRSRMKHVSVFPCKLRMNAREGADFSAAKTLSNGVAASAICGSCGVSFQTLQLKTHESLNSKQVADVSLLVNSACDNDPARYMSQEVAILGWIIPEPFATPPNSNCGSSDLRNTVTQGAEREKGKKDYTREKGTESDIELTSVGSSWRSSFCKTFTGREEMGKLEGGMHLFLEQSPGSTSGEAADFCTVLVWKSNIKLEP</sequence>
<evidence type="ECO:0000313" key="3">
    <source>
        <dbReference type="EMBL" id="CAH2059151.1"/>
    </source>
</evidence>
<keyword evidence="2" id="KW-0812">Transmembrane</keyword>
<evidence type="ECO:0000313" key="4">
    <source>
        <dbReference type="Proteomes" id="UP000836841"/>
    </source>
</evidence>
<accession>A0AAU9S6F1</accession>
<protein>
    <submittedName>
        <fullName evidence="3">Uncharacterized protein</fullName>
    </submittedName>
</protein>
<keyword evidence="2" id="KW-1133">Transmembrane helix</keyword>
<gene>
    <name evidence="3" type="ORF">TAV2_LOCUS14919</name>
</gene>